<evidence type="ECO:0000256" key="8">
    <source>
        <dbReference type="ARBA" id="ARBA00022679"/>
    </source>
</evidence>
<dbReference type="PANTHER" id="PTHR23033:SF14">
    <property type="entry name" value="GLYCOPROTEIN-N-ACETYLGALACTOSAMINE 3-BETA-GALACTOSYLTRANSFERASE 1-RELATED"/>
    <property type="match status" value="1"/>
</dbReference>
<evidence type="ECO:0000256" key="3">
    <source>
        <dbReference type="ARBA" id="ARBA00004922"/>
    </source>
</evidence>
<evidence type="ECO:0000313" key="24">
    <source>
        <dbReference type="EMBL" id="GBP98247.1"/>
    </source>
</evidence>
<comment type="caution">
    <text evidence="24">The sequence shown here is derived from an EMBL/GenBank/DDBJ whole genome shotgun (WGS) entry which is preliminary data.</text>
</comment>
<evidence type="ECO:0000259" key="23">
    <source>
        <dbReference type="Pfam" id="PF02434"/>
    </source>
</evidence>
<evidence type="ECO:0000256" key="15">
    <source>
        <dbReference type="ARBA" id="ARBA00023157"/>
    </source>
</evidence>
<organism evidence="24 25">
    <name type="scientific">Eumeta variegata</name>
    <name type="common">Bagworm moth</name>
    <name type="synonym">Eumeta japonica</name>
    <dbReference type="NCBI Taxonomy" id="151549"/>
    <lineage>
        <taxon>Eukaryota</taxon>
        <taxon>Metazoa</taxon>
        <taxon>Ecdysozoa</taxon>
        <taxon>Arthropoda</taxon>
        <taxon>Hexapoda</taxon>
        <taxon>Insecta</taxon>
        <taxon>Pterygota</taxon>
        <taxon>Neoptera</taxon>
        <taxon>Endopterygota</taxon>
        <taxon>Lepidoptera</taxon>
        <taxon>Glossata</taxon>
        <taxon>Ditrysia</taxon>
        <taxon>Tineoidea</taxon>
        <taxon>Psychidae</taxon>
        <taxon>Oiketicinae</taxon>
        <taxon>Eumeta</taxon>
    </lineage>
</organism>
<reference evidence="24 25" key="1">
    <citation type="journal article" date="2019" name="Commun. Biol.">
        <title>The bagworm genome reveals a unique fibroin gene that provides high tensile strength.</title>
        <authorList>
            <person name="Kono N."/>
            <person name="Nakamura H."/>
            <person name="Ohtoshi R."/>
            <person name="Tomita M."/>
            <person name="Numata K."/>
            <person name="Arakawa K."/>
        </authorList>
    </citation>
    <scope>NUCLEOTIDE SEQUENCE [LARGE SCALE GENOMIC DNA]</scope>
</reference>
<accession>A0A4C2AHY1</accession>
<evidence type="ECO:0000256" key="10">
    <source>
        <dbReference type="ARBA" id="ARBA00022723"/>
    </source>
</evidence>
<name>A0A4C2AHY1_EUMVA</name>
<dbReference type="GO" id="GO:0016020">
    <property type="term" value="C:membrane"/>
    <property type="evidence" value="ECO:0007669"/>
    <property type="project" value="UniProtKB-SubCell"/>
</dbReference>
<evidence type="ECO:0000256" key="13">
    <source>
        <dbReference type="ARBA" id="ARBA00022989"/>
    </source>
</evidence>
<evidence type="ECO:0000256" key="22">
    <source>
        <dbReference type="ARBA" id="ARBA00059245"/>
    </source>
</evidence>
<comment type="similarity">
    <text evidence="4">Belongs to the glycosyltransferase 31 family. Beta3-Gal-T subfamily.</text>
</comment>
<dbReference type="AlphaFoldDB" id="A0A4C2AHY1"/>
<keyword evidence="7 24" id="KW-0328">Glycosyltransferase</keyword>
<evidence type="ECO:0000256" key="4">
    <source>
        <dbReference type="ARBA" id="ARBA00006462"/>
    </source>
</evidence>
<evidence type="ECO:0000256" key="11">
    <source>
        <dbReference type="ARBA" id="ARBA00022741"/>
    </source>
</evidence>
<keyword evidence="8 24" id="KW-0808">Transferase</keyword>
<comment type="subcellular location">
    <subcellularLocation>
        <location evidence="2">Membrane</location>
        <topology evidence="2">Single-pass type II membrane protein</topology>
    </subcellularLocation>
</comment>
<dbReference type="Proteomes" id="UP000299102">
    <property type="component" value="Unassembled WGS sequence"/>
</dbReference>
<evidence type="ECO:0000256" key="6">
    <source>
        <dbReference type="ARBA" id="ARBA00012557"/>
    </source>
</evidence>
<dbReference type="EMBL" id="BGZK01003097">
    <property type="protein sequence ID" value="GBP98247.1"/>
    <property type="molecule type" value="Genomic_DNA"/>
</dbReference>
<dbReference type="Gene3D" id="3.90.550.50">
    <property type="match status" value="1"/>
</dbReference>
<dbReference type="GO" id="GO:0016263">
    <property type="term" value="F:glycoprotein-N-acetylgalactosamine 3-beta-galactosyltransferase activity"/>
    <property type="evidence" value="ECO:0007669"/>
    <property type="project" value="UniProtKB-EC"/>
</dbReference>
<keyword evidence="9" id="KW-0812">Transmembrane</keyword>
<dbReference type="PANTHER" id="PTHR23033">
    <property type="entry name" value="BETA1,3-GALACTOSYLTRANSFERASE"/>
    <property type="match status" value="1"/>
</dbReference>
<keyword evidence="11" id="KW-0547">Nucleotide-binding</keyword>
<comment type="function">
    <text evidence="22">Glycosyltransferase that generates the core 1 O-glycan Gal-beta1-3GalNAc-alpha1-Ser/Thr (T antigen), which is a precursor for many extended O-glycans in glycoproteins.</text>
</comment>
<evidence type="ECO:0000256" key="12">
    <source>
        <dbReference type="ARBA" id="ARBA00022968"/>
    </source>
</evidence>
<keyword evidence="13" id="KW-1133">Transmembrane helix</keyword>
<evidence type="ECO:0000256" key="1">
    <source>
        <dbReference type="ARBA" id="ARBA00001936"/>
    </source>
</evidence>
<keyword evidence="10" id="KW-0479">Metal-binding</keyword>
<evidence type="ECO:0000256" key="20">
    <source>
        <dbReference type="ARBA" id="ARBA00042009"/>
    </source>
</evidence>
<dbReference type="OrthoDB" id="414175at2759"/>
<sequence length="227" mass="26246">MDPLKVYARTFIPSPFAPFFFTYRHARDSVRDLEKQPISLVADHGSSDPAHQHEDRSVADELAKRVRVLCWIMTQPSNHEKKAQHVKATWGKRCNKLIFMSTEEDSSLPTVKLPVHEGRDYLWAKTKEAFRYVYEHHRREADWFLKADDDTYVIVENLRYMLADHDPDSPIYFGCRFKPFTPQGYMSGGAGYVLSRRALEMFINQALPQPHLCKASDHGAEDAEMGI</sequence>
<gene>
    <name evidence="24" type="primary">C1GalTA</name>
    <name evidence="24" type="ORF">EVAR_66407_1</name>
</gene>
<evidence type="ECO:0000256" key="21">
    <source>
        <dbReference type="ARBA" id="ARBA00043065"/>
    </source>
</evidence>
<dbReference type="Pfam" id="PF02434">
    <property type="entry name" value="Fringe"/>
    <property type="match status" value="1"/>
</dbReference>
<keyword evidence="16" id="KW-0325">Glycoprotein</keyword>
<dbReference type="STRING" id="151549.A0A4C2AHY1"/>
<proteinExistence type="inferred from homology"/>
<dbReference type="GO" id="GO:0030145">
    <property type="term" value="F:manganese ion binding"/>
    <property type="evidence" value="ECO:0007669"/>
    <property type="project" value="UniProtKB-ARBA"/>
</dbReference>
<protein>
    <recommendedName>
        <fullName evidence="18">Glycoprotein-N-acetylgalactosamine 3-beta-galactosyltransferase 1</fullName>
        <ecNumber evidence="6">2.4.1.122</ecNumber>
    </recommendedName>
    <alternativeName>
        <fullName evidence="20">Core 1 O-glycan T-synthase</fullName>
    </alternativeName>
    <alternativeName>
        <fullName evidence="21">Core 1 UDP-galactose:N-acetylgalactosamine-alpha-R beta 1,3-galactosyltransferase 1</fullName>
    </alternativeName>
    <alternativeName>
        <fullName evidence="19">Core 1 beta1,3-galactosyltransferase 1</fullName>
    </alternativeName>
</protein>
<comment type="pathway">
    <text evidence="3">Protein modification; protein glycosylation.</text>
</comment>
<evidence type="ECO:0000256" key="5">
    <source>
        <dbReference type="ARBA" id="ARBA00011748"/>
    </source>
</evidence>
<dbReference type="InterPro" id="IPR003378">
    <property type="entry name" value="Fringe-like_glycosylTrfase"/>
</dbReference>
<keyword evidence="25" id="KW-1185">Reference proteome</keyword>
<comment type="cofactor">
    <cofactor evidence="1">
        <name>Mn(2+)</name>
        <dbReference type="ChEBI" id="CHEBI:29035"/>
    </cofactor>
</comment>
<evidence type="ECO:0000256" key="18">
    <source>
        <dbReference type="ARBA" id="ARBA00040898"/>
    </source>
</evidence>
<dbReference type="InterPro" id="IPR026050">
    <property type="entry name" value="C1GALT1/C1GALT1_chp1"/>
</dbReference>
<evidence type="ECO:0000313" key="25">
    <source>
        <dbReference type="Proteomes" id="UP000299102"/>
    </source>
</evidence>
<dbReference type="EC" id="2.4.1.122" evidence="6"/>
<evidence type="ECO:0000256" key="14">
    <source>
        <dbReference type="ARBA" id="ARBA00023136"/>
    </source>
</evidence>
<keyword evidence="15" id="KW-1015">Disulfide bond</keyword>
<keyword evidence="12" id="KW-0735">Signal-anchor</keyword>
<evidence type="ECO:0000256" key="9">
    <source>
        <dbReference type="ARBA" id="ARBA00022692"/>
    </source>
</evidence>
<evidence type="ECO:0000256" key="2">
    <source>
        <dbReference type="ARBA" id="ARBA00004606"/>
    </source>
</evidence>
<evidence type="ECO:0000256" key="17">
    <source>
        <dbReference type="ARBA" id="ARBA00023211"/>
    </source>
</evidence>
<dbReference type="FunFam" id="3.90.550.50:FF:000017">
    <property type="entry name" value="Glycoprotein-N-acetylgalactosamine 3-beta-galactosyltransferase 1"/>
    <property type="match status" value="1"/>
</dbReference>
<keyword evidence="14" id="KW-0472">Membrane</keyword>
<comment type="subunit">
    <text evidence="5">Homodimer; disulfide-linked.</text>
</comment>
<dbReference type="GO" id="GO:0000166">
    <property type="term" value="F:nucleotide binding"/>
    <property type="evidence" value="ECO:0007669"/>
    <property type="project" value="UniProtKB-KW"/>
</dbReference>
<keyword evidence="17" id="KW-0464">Manganese</keyword>
<evidence type="ECO:0000256" key="19">
    <source>
        <dbReference type="ARBA" id="ARBA00041226"/>
    </source>
</evidence>
<evidence type="ECO:0000256" key="16">
    <source>
        <dbReference type="ARBA" id="ARBA00023180"/>
    </source>
</evidence>
<dbReference type="UniPathway" id="UPA00378"/>
<feature type="domain" description="Fringe-like glycosyltransferase" evidence="23">
    <location>
        <begin position="72"/>
        <end position="202"/>
    </location>
</feature>
<evidence type="ECO:0000256" key="7">
    <source>
        <dbReference type="ARBA" id="ARBA00022676"/>
    </source>
</evidence>